<name>A0A819UM14_9BILA</name>
<evidence type="ECO:0000259" key="1">
    <source>
        <dbReference type="Pfam" id="PF14214"/>
    </source>
</evidence>
<dbReference type="AlphaFoldDB" id="A0A819UM14"/>
<dbReference type="InterPro" id="IPR025476">
    <property type="entry name" value="Helitron_helicase-like"/>
</dbReference>
<evidence type="ECO:0000313" key="2">
    <source>
        <dbReference type="EMBL" id="CAF4096225.1"/>
    </source>
</evidence>
<accession>A0A819UM14</accession>
<dbReference type="Proteomes" id="UP000663874">
    <property type="component" value="Unassembled WGS sequence"/>
</dbReference>
<proteinExistence type="predicted"/>
<sequence>MDHLANEAEIEGLRPGRVIIIPSSFQGSPRAMQQNYQDAMAIVRKYGKPDLFITFTCNPIWRKVEEQLFPGQTPSDRPDLKTYIRTNHSQCLRNRISKAWLTTLSHAYYFGQRR</sequence>
<protein>
    <recommendedName>
        <fullName evidence="1">Helitron helicase-like domain-containing protein</fullName>
    </recommendedName>
</protein>
<organism evidence="2 3">
    <name type="scientific">Rotaria sordida</name>
    <dbReference type="NCBI Taxonomy" id="392033"/>
    <lineage>
        <taxon>Eukaryota</taxon>
        <taxon>Metazoa</taxon>
        <taxon>Spiralia</taxon>
        <taxon>Gnathifera</taxon>
        <taxon>Rotifera</taxon>
        <taxon>Eurotatoria</taxon>
        <taxon>Bdelloidea</taxon>
        <taxon>Philodinida</taxon>
        <taxon>Philodinidae</taxon>
        <taxon>Rotaria</taxon>
    </lineage>
</organism>
<reference evidence="2" key="1">
    <citation type="submission" date="2021-02" db="EMBL/GenBank/DDBJ databases">
        <authorList>
            <person name="Nowell W R."/>
        </authorList>
    </citation>
    <scope>NUCLEOTIDE SEQUENCE</scope>
</reference>
<dbReference type="Pfam" id="PF14214">
    <property type="entry name" value="Helitron_like_N"/>
    <property type="match status" value="1"/>
</dbReference>
<dbReference type="PANTHER" id="PTHR45786">
    <property type="entry name" value="DNA BINDING PROTEIN-LIKE"/>
    <property type="match status" value="1"/>
</dbReference>
<dbReference type="EMBL" id="CAJOBE010009929">
    <property type="protein sequence ID" value="CAF4096225.1"/>
    <property type="molecule type" value="Genomic_DNA"/>
</dbReference>
<gene>
    <name evidence="2" type="ORF">FNK824_LOCUS31163</name>
</gene>
<dbReference type="PANTHER" id="PTHR45786:SF74">
    <property type="entry name" value="ATP-DEPENDENT DNA HELICASE"/>
    <property type="match status" value="1"/>
</dbReference>
<feature type="domain" description="Helitron helicase-like" evidence="1">
    <location>
        <begin position="12"/>
        <end position="83"/>
    </location>
</feature>
<comment type="caution">
    <text evidence="2">The sequence shown here is derived from an EMBL/GenBank/DDBJ whole genome shotgun (WGS) entry which is preliminary data.</text>
</comment>
<evidence type="ECO:0000313" key="3">
    <source>
        <dbReference type="Proteomes" id="UP000663874"/>
    </source>
</evidence>